<dbReference type="InterPro" id="IPR038765">
    <property type="entry name" value="Papain-like_cys_pep_sf"/>
</dbReference>
<dbReference type="SUPFAM" id="SSF53955">
    <property type="entry name" value="Lysozyme-like"/>
    <property type="match status" value="1"/>
</dbReference>
<dbReference type="Gene3D" id="3.90.1720.10">
    <property type="entry name" value="endopeptidase domain like (from Nostoc punctiforme)"/>
    <property type="match status" value="1"/>
</dbReference>
<dbReference type="Pfam" id="PF05257">
    <property type="entry name" value="CHAP"/>
    <property type="match status" value="1"/>
</dbReference>
<dbReference type="RefSeq" id="WP_100378312.1">
    <property type="nucleotide sequence ID" value="NZ_PGFD01000004.1"/>
</dbReference>
<accession>A0A2M9BX26</accession>
<dbReference type="InterPro" id="IPR007921">
    <property type="entry name" value="CHAP_dom"/>
</dbReference>
<organism evidence="3 4">
    <name type="scientific">Chryseobacterium geocarposphaerae</name>
    <dbReference type="NCBI Taxonomy" id="1416776"/>
    <lineage>
        <taxon>Bacteria</taxon>
        <taxon>Pseudomonadati</taxon>
        <taxon>Bacteroidota</taxon>
        <taxon>Flavobacteriia</taxon>
        <taxon>Flavobacteriales</taxon>
        <taxon>Weeksellaceae</taxon>
        <taxon>Chryseobacterium group</taxon>
        <taxon>Chryseobacterium</taxon>
    </lineage>
</organism>
<name>A0A2M9BX26_9FLAO</name>
<evidence type="ECO:0000259" key="2">
    <source>
        <dbReference type="Pfam" id="PF05257"/>
    </source>
</evidence>
<evidence type="ECO:0000313" key="4">
    <source>
        <dbReference type="Proteomes" id="UP000228740"/>
    </source>
</evidence>
<dbReference type="AlphaFoldDB" id="A0A2M9BX26"/>
<gene>
    <name evidence="3" type="ORF">CLV73_3701</name>
</gene>
<proteinExistence type="predicted"/>
<dbReference type="OrthoDB" id="961266at2"/>
<comment type="caution">
    <text evidence="3">The sequence shown here is derived from an EMBL/GenBank/DDBJ whole genome shotgun (WGS) entry which is preliminary data.</text>
</comment>
<feature type="region of interest" description="Disordered" evidence="1">
    <location>
        <begin position="240"/>
        <end position="263"/>
    </location>
</feature>
<protein>
    <submittedName>
        <fullName evidence="3">CHAP domain-containing protein</fullName>
    </submittedName>
</protein>
<reference evidence="3 4" key="1">
    <citation type="submission" date="2017-11" db="EMBL/GenBank/DDBJ databases">
        <title>Genomic Encyclopedia of Archaeal and Bacterial Type Strains, Phase II (KMG-II): From Individual Species to Whole Genera.</title>
        <authorList>
            <person name="Goeker M."/>
        </authorList>
    </citation>
    <scope>NUCLEOTIDE SEQUENCE [LARGE SCALE GENOMIC DNA]</scope>
    <source>
        <strain evidence="3 4">DSM 27617</strain>
    </source>
</reference>
<feature type="domain" description="Peptidase C51" evidence="2">
    <location>
        <begin position="601"/>
        <end position="686"/>
    </location>
</feature>
<dbReference type="SUPFAM" id="SSF54001">
    <property type="entry name" value="Cysteine proteinases"/>
    <property type="match status" value="1"/>
</dbReference>
<dbReference type="Proteomes" id="UP000228740">
    <property type="component" value="Unassembled WGS sequence"/>
</dbReference>
<keyword evidence="4" id="KW-1185">Reference proteome</keyword>
<dbReference type="InterPro" id="IPR023346">
    <property type="entry name" value="Lysozyme-like_dom_sf"/>
</dbReference>
<sequence length="744" mass="82865">MSKKGVAKISGPSNPRIGAPATYSVIEWYPETPSSQRNGSNITWELFRRRSNGNYTSTNIKKKGITGTFTFEEKALGQKFFVEGYLNSPERKGNTIIHIEPVKGTPKILSLTLLNSNKKKITEKPKYGQTLVAEIKTQNMFKEKLLMQIWERDTAADTGHNKDENTLLYEKEILVNANGINDEKIILNELMMKKAQGTGFSSIMEGGEHEYYLVVKQNTFSTYSPQTVQILNQKITVKGNGSNPPAKNPDTATNVDQNVNQQNSTGKCPRCEVLTEDELKAVFPSVTNTTLIKEIVKSFNEFCKKFNVNTCTLKAHFFAQAKQESGDSLTPAINGESMNYNIAALKTTGFLNVSASYMFGNKTGIKMAEDLGRKANEGALDLDRQIKIANFVYGLDPKAKTLGNKAPTDNQSLSENDNEGWRYRGRGMLQITGKNNYTDIEAHVNKVLGNQTLNIKDGRQYDGKFTATEALLSGLGDWDLHKMYIPAKVGVTKEACLNVIKIINSKTKSKTKRVAHLIGGAWYKDDDTTTTSHTIKEKDSMKSIFRVKECKLLNPVDDQVASDDDGVLNKMKKIADQHHTYKQETNNLRTDDSEEGISKMDCSEFVSRYLHELGITSSIKYMTTDNMISEKAFRKVIGNNNIDFVAGSDDKDFTPQRGDIFVWRRSDAGHTGIVYSYDSANDVVVILEAIGNVGAVSEKDQVKNGGYAGTGCSRTAKYTRLKGALWGHGGWVGYFRPKNYTKKL</sequence>
<dbReference type="Gene3D" id="1.10.530.10">
    <property type="match status" value="1"/>
</dbReference>
<evidence type="ECO:0000313" key="3">
    <source>
        <dbReference type="EMBL" id="PJJ62535.1"/>
    </source>
</evidence>
<evidence type="ECO:0000256" key="1">
    <source>
        <dbReference type="SAM" id="MobiDB-lite"/>
    </source>
</evidence>
<dbReference type="EMBL" id="PGFD01000004">
    <property type="protein sequence ID" value="PJJ62535.1"/>
    <property type="molecule type" value="Genomic_DNA"/>
</dbReference>